<reference evidence="2" key="1">
    <citation type="journal article" date="2020" name="bioRxiv">
        <title>A rank-normalized archaeal taxonomy based on genome phylogeny resolves widespread incomplete and uneven classifications.</title>
        <authorList>
            <person name="Rinke C."/>
            <person name="Chuvochina M."/>
            <person name="Mussig A.J."/>
            <person name="Chaumeil P.-A."/>
            <person name="Waite D.W."/>
            <person name="Whitman W.B."/>
            <person name="Parks D.H."/>
            <person name="Hugenholtz P."/>
        </authorList>
    </citation>
    <scope>NUCLEOTIDE SEQUENCE</scope>
    <source>
        <strain evidence="2">UBA10219</strain>
    </source>
</reference>
<reference evidence="3" key="3">
    <citation type="submission" date="2021-05" db="EMBL/GenBank/DDBJ databases">
        <title>Protein family content uncovers lineage relationships and bacterial pathway maintenance mechanisms in DPANN archaea.</title>
        <authorList>
            <person name="Castelle C.J."/>
            <person name="Meheust R."/>
            <person name="Jaffe A.L."/>
            <person name="Seitz K."/>
            <person name="Gong X."/>
            <person name="Baker B.J."/>
            <person name="Banfield J.F."/>
        </authorList>
    </citation>
    <scope>NUCLEOTIDE SEQUENCE</scope>
    <source>
        <strain evidence="3">RIFCSPLOWO2_01_FULL_58_19</strain>
    </source>
</reference>
<evidence type="ECO:0000259" key="1">
    <source>
        <dbReference type="Pfam" id="PF08241"/>
    </source>
</evidence>
<name>A0A7J4JFV8_9ARCH</name>
<organism evidence="2 4">
    <name type="scientific">Candidatus Iainarchaeum sp</name>
    <dbReference type="NCBI Taxonomy" id="3101447"/>
    <lineage>
        <taxon>Archaea</taxon>
        <taxon>Candidatus Iainarchaeota</taxon>
        <taxon>Candidatus Iainarchaeia</taxon>
        <taxon>Candidatus Iainarchaeales</taxon>
        <taxon>Candidatus Iainarchaeaceae</taxon>
        <taxon>Candidatus Iainarchaeum</taxon>
    </lineage>
</organism>
<feature type="domain" description="Methyltransferase type 11" evidence="1">
    <location>
        <begin position="28"/>
        <end position="111"/>
    </location>
</feature>
<keyword evidence="2" id="KW-0489">Methyltransferase</keyword>
<dbReference type="Proteomes" id="UP000564964">
    <property type="component" value="Unassembled WGS sequence"/>
</dbReference>
<dbReference type="CDD" id="cd02440">
    <property type="entry name" value="AdoMet_MTases"/>
    <property type="match status" value="1"/>
</dbReference>
<dbReference type="Pfam" id="PF08241">
    <property type="entry name" value="Methyltransf_11"/>
    <property type="match status" value="1"/>
</dbReference>
<proteinExistence type="predicted"/>
<dbReference type="EMBL" id="DUGH01000111">
    <property type="protein sequence ID" value="HIH16643.1"/>
    <property type="molecule type" value="Genomic_DNA"/>
</dbReference>
<evidence type="ECO:0000313" key="2">
    <source>
        <dbReference type="EMBL" id="HIH16643.1"/>
    </source>
</evidence>
<dbReference type="InterPro" id="IPR013216">
    <property type="entry name" value="Methyltransf_11"/>
</dbReference>
<dbReference type="SUPFAM" id="SSF53335">
    <property type="entry name" value="S-adenosyl-L-methionine-dependent methyltransferases"/>
    <property type="match status" value="1"/>
</dbReference>
<dbReference type="EMBL" id="JAGVWE010000006">
    <property type="protein sequence ID" value="MBS3063638.1"/>
    <property type="molecule type" value="Genomic_DNA"/>
</dbReference>
<protein>
    <submittedName>
        <fullName evidence="2">Class I SAM-dependent methyltransferase</fullName>
    </submittedName>
</protein>
<dbReference type="GO" id="GO:0008757">
    <property type="term" value="F:S-adenosylmethionine-dependent methyltransferase activity"/>
    <property type="evidence" value="ECO:0007669"/>
    <property type="project" value="InterPro"/>
</dbReference>
<reference evidence="3" key="2">
    <citation type="submission" date="2021-03" db="EMBL/GenBank/DDBJ databases">
        <authorList>
            <person name="Jaffe A."/>
        </authorList>
    </citation>
    <scope>NUCLEOTIDE SEQUENCE</scope>
    <source>
        <strain evidence="3">RIFCSPLOWO2_01_FULL_58_19</strain>
    </source>
</reference>
<dbReference type="Gene3D" id="3.40.50.150">
    <property type="entry name" value="Vaccinia Virus protein VP39"/>
    <property type="match status" value="1"/>
</dbReference>
<dbReference type="GO" id="GO:0032259">
    <property type="term" value="P:methylation"/>
    <property type="evidence" value="ECO:0007669"/>
    <property type="project" value="UniProtKB-KW"/>
</dbReference>
<dbReference type="AlphaFoldDB" id="A0A7J4JFV8"/>
<keyword evidence="2" id="KW-0808">Transferase</keyword>
<dbReference type="InterPro" id="IPR029063">
    <property type="entry name" value="SAM-dependent_MTases_sf"/>
</dbReference>
<accession>A0A7J4JFV8</accession>
<dbReference type="Proteomes" id="UP000678237">
    <property type="component" value="Unassembled WGS sequence"/>
</dbReference>
<sequence length="212" mass="24101">MVEKSEYFVRAPTFERDFFLPFKGKKNLELGCGNGIFQRLLGLDSFGLDIDLGYLRANPCRHLVCASIDDTPLKEESFDSVFVIGALEYANYPKGFGEVLRVTKKGGFLCFTLPNLLSIASLHRFILIALNHYSFKGEPLPRQKTYANPFTSFAMLFDNRFKVVKMSGAEVFFTVIPIKGKCVIPALEALLPNFVKILFGRETYYILQKKRQ</sequence>
<evidence type="ECO:0000313" key="3">
    <source>
        <dbReference type="EMBL" id="MBS3063638.1"/>
    </source>
</evidence>
<comment type="caution">
    <text evidence="2">The sequence shown here is derived from an EMBL/GenBank/DDBJ whole genome shotgun (WGS) entry which is preliminary data.</text>
</comment>
<evidence type="ECO:0000313" key="4">
    <source>
        <dbReference type="Proteomes" id="UP000564964"/>
    </source>
</evidence>
<gene>
    <name evidence="2" type="ORF">HA252_04530</name>
    <name evidence="3" type="ORF">J4203_07285</name>
</gene>